<dbReference type="RefSeq" id="WP_126399994.1">
    <property type="nucleotide sequence ID" value="NZ_AP018907.1"/>
</dbReference>
<evidence type="ECO:0000256" key="4">
    <source>
        <dbReference type="ARBA" id="ARBA00023136"/>
    </source>
</evidence>
<keyword evidence="3 5" id="KW-1133">Transmembrane helix</keyword>
<feature type="transmembrane region" description="Helical" evidence="5">
    <location>
        <begin position="189"/>
        <end position="207"/>
    </location>
</feature>
<dbReference type="OrthoDB" id="9796592at2"/>
<feature type="transmembrane region" description="Helical" evidence="5">
    <location>
        <begin position="357"/>
        <end position="376"/>
    </location>
</feature>
<dbReference type="PANTHER" id="PTHR37422:SF21">
    <property type="entry name" value="EXOQ-LIKE PROTEIN"/>
    <property type="match status" value="1"/>
</dbReference>
<feature type="transmembrane region" description="Helical" evidence="5">
    <location>
        <begin position="20"/>
        <end position="37"/>
    </location>
</feature>
<dbReference type="InterPro" id="IPR051533">
    <property type="entry name" value="WaaL-like"/>
</dbReference>
<evidence type="ECO:0000256" key="1">
    <source>
        <dbReference type="ARBA" id="ARBA00004141"/>
    </source>
</evidence>
<evidence type="ECO:0000256" key="2">
    <source>
        <dbReference type="ARBA" id="ARBA00022692"/>
    </source>
</evidence>
<feature type="transmembrane region" description="Helical" evidence="5">
    <location>
        <begin position="92"/>
        <end position="111"/>
    </location>
</feature>
<feature type="transmembrane region" description="Helical" evidence="5">
    <location>
        <begin position="67"/>
        <end position="86"/>
    </location>
</feature>
<dbReference type="InterPro" id="IPR007016">
    <property type="entry name" value="O-antigen_ligase-rel_domated"/>
</dbReference>
<feature type="transmembrane region" description="Helical" evidence="5">
    <location>
        <begin position="328"/>
        <end position="350"/>
    </location>
</feature>
<feature type="transmembrane region" description="Helical" evidence="5">
    <location>
        <begin position="123"/>
        <end position="145"/>
    </location>
</feature>
<name>A0A348G1A5_9HYPH</name>
<proteinExistence type="predicted"/>
<evidence type="ECO:0000256" key="5">
    <source>
        <dbReference type="SAM" id="Phobius"/>
    </source>
</evidence>
<keyword evidence="2 5" id="KW-0812">Transmembrane</keyword>
<feature type="transmembrane region" description="Helical" evidence="5">
    <location>
        <begin position="382"/>
        <end position="400"/>
    </location>
</feature>
<feature type="transmembrane region" description="Helical" evidence="5">
    <location>
        <begin position="43"/>
        <end position="60"/>
    </location>
</feature>
<accession>A0A348G1A5</accession>
<reference evidence="7 8" key="1">
    <citation type="submission" date="2018-08" db="EMBL/GenBank/DDBJ databases">
        <title>Complete genome sequencing of Blastochloris tepida GI.</title>
        <authorList>
            <person name="Tsukatani Y."/>
            <person name="Mori H."/>
        </authorList>
    </citation>
    <scope>NUCLEOTIDE SEQUENCE [LARGE SCALE GENOMIC DNA]</scope>
    <source>
        <strain evidence="7 8">GI</strain>
    </source>
</reference>
<feature type="transmembrane region" description="Helical" evidence="5">
    <location>
        <begin position="213"/>
        <end position="232"/>
    </location>
</feature>
<feature type="domain" description="O-antigen ligase-related" evidence="6">
    <location>
        <begin position="195"/>
        <end position="334"/>
    </location>
</feature>
<evidence type="ECO:0000313" key="7">
    <source>
        <dbReference type="EMBL" id="BBF93338.1"/>
    </source>
</evidence>
<organism evidence="7 8">
    <name type="scientific">Blastochloris tepida</name>
    <dbReference type="NCBI Taxonomy" id="2233851"/>
    <lineage>
        <taxon>Bacteria</taxon>
        <taxon>Pseudomonadati</taxon>
        <taxon>Pseudomonadota</taxon>
        <taxon>Alphaproteobacteria</taxon>
        <taxon>Hyphomicrobiales</taxon>
        <taxon>Blastochloridaceae</taxon>
        <taxon>Blastochloris</taxon>
    </lineage>
</organism>
<dbReference type="AlphaFoldDB" id="A0A348G1A5"/>
<dbReference type="KEGG" id="blag:BLTE_20230"/>
<evidence type="ECO:0000313" key="8">
    <source>
        <dbReference type="Proteomes" id="UP000266934"/>
    </source>
</evidence>
<evidence type="ECO:0000259" key="6">
    <source>
        <dbReference type="Pfam" id="PF04932"/>
    </source>
</evidence>
<dbReference type="EMBL" id="AP018907">
    <property type="protein sequence ID" value="BBF93338.1"/>
    <property type="molecule type" value="Genomic_DNA"/>
</dbReference>
<keyword evidence="4 5" id="KW-0472">Membrane</keyword>
<feature type="transmembrane region" description="Helical" evidence="5">
    <location>
        <begin position="239"/>
        <end position="260"/>
    </location>
</feature>
<comment type="subcellular location">
    <subcellularLocation>
        <location evidence="1">Membrane</location>
        <topology evidence="1">Multi-pass membrane protein</topology>
    </subcellularLocation>
</comment>
<keyword evidence="8" id="KW-1185">Reference proteome</keyword>
<sequence>MSICADALPTVAAPLRRERVRPVLLLLVGLAGAFVFIEPSPYEIISLLTFTVFVAAGLSLNPTHIPLLLLVILYNVGFTLSLLQVLGEDKTGMWVAVSWYLGATALGFALVMADETSRRLRFLLGGVMIGAVVAAVCGIAGYFGVLADLFTRYGRARGTFNDPNVFGPFLVLPAVLCVQRSLAGSPGAILRNVAVLAVLLLGLFLSFSRGSWFMFAAAATIAVLLSLITTRATAERARIILLAGVGVVFVGALVVAALSIDEVGTLFRERASLTQSYDAGPLGRFGRHILGALLALDHPFGIGPRQFHLYFVEDPHNVYLNAFLSGGWLSGLAYALLVVITVGFGFATVLRPTPWQGAYIAIYSTFVAMVLLGFVIDSDHWRLFWMLLGLVWGLTIATRAQTPQKGNRLTPASGAGR</sequence>
<protein>
    <recommendedName>
        <fullName evidence="6">O-antigen ligase-related domain-containing protein</fullName>
    </recommendedName>
</protein>
<dbReference type="GO" id="GO:0016020">
    <property type="term" value="C:membrane"/>
    <property type="evidence" value="ECO:0007669"/>
    <property type="project" value="UniProtKB-SubCell"/>
</dbReference>
<evidence type="ECO:0000256" key="3">
    <source>
        <dbReference type="ARBA" id="ARBA00022989"/>
    </source>
</evidence>
<dbReference type="Proteomes" id="UP000266934">
    <property type="component" value="Chromosome"/>
</dbReference>
<dbReference type="PANTHER" id="PTHR37422">
    <property type="entry name" value="TEICHURONIC ACID BIOSYNTHESIS PROTEIN TUAE"/>
    <property type="match status" value="1"/>
</dbReference>
<gene>
    <name evidence="7" type="ORF">BLTE_20230</name>
</gene>
<feature type="transmembrane region" description="Helical" evidence="5">
    <location>
        <begin position="165"/>
        <end position="182"/>
    </location>
</feature>
<dbReference type="Pfam" id="PF04932">
    <property type="entry name" value="Wzy_C"/>
    <property type="match status" value="1"/>
</dbReference>